<protein>
    <recommendedName>
        <fullName evidence="3">Alginate export domain-containing protein</fullName>
    </recommendedName>
</protein>
<comment type="caution">
    <text evidence="1">The sequence shown here is derived from an EMBL/GenBank/DDBJ whole genome shotgun (WGS) entry which is preliminary data.</text>
</comment>
<dbReference type="EMBL" id="LUTY01002716">
    <property type="protein sequence ID" value="OAD19646.1"/>
    <property type="molecule type" value="Genomic_DNA"/>
</dbReference>
<name>A0A176RV98_9GAMM</name>
<accession>A0A176RV98</accession>
<gene>
    <name evidence="1" type="ORF">THIOM_004705</name>
</gene>
<keyword evidence="2" id="KW-1185">Reference proteome</keyword>
<dbReference type="AlphaFoldDB" id="A0A176RV98"/>
<evidence type="ECO:0008006" key="3">
    <source>
        <dbReference type="Google" id="ProtNLM"/>
    </source>
</evidence>
<organism evidence="1 2">
    <name type="scientific">Candidatus Thiomargarita nelsonii</name>
    <dbReference type="NCBI Taxonomy" id="1003181"/>
    <lineage>
        <taxon>Bacteria</taxon>
        <taxon>Pseudomonadati</taxon>
        <taxon>Pseudomonadota</taxon>
        <taxon>Gammaproteobacteria</taxon>
        <taxon>Thiotrichales</taxon>
        <taxon>Thiotrichaceae</taxon>
        <taxon>Thiomargarita</taxon>
    </lineage>
</organism>
<evidence type="ECO:0000313" key="1">
    <source>
        <dbReference type="EMBL" id="OAD19646.1"/>
    </source>
</evidence>
<evidence type="ECO:0000313" key="2">
    <source>
        <dbReference type="Proteomes" id="UP000076962"/>
    </source>
</evidence>
<reference evidence="1 2" key="1">
    <citation type="submission" date="2016-05" db="EMBL/GenBank/DDBJ databases">
        <title>Single-cell genome of chain-forming Candidatus Thiomargarita nelsonii and comparison to other large sulfur-oxidizing bacteria.</title>
        <authorList>
            <person name="Winkel M."/>
            <person name="Salman V."/>
            <person name="Woyke T."/>
            <person name="Schulz-Vogt H."/>
            <person name="Richter M."/>
            <person name="Flood B."/>
            <person name="Bailey J."/>
            <person name="Amann R."/>
            <person name="Mussmann M."/>
        </authorList>
    </citation>
    <scope>NUCLEOTIDE SEQUENCE [LARGE SCALE GENOMIC DNA]</scope>
    <source>
        <strain evidence="1 2">THI036</strain>
    </source>
</reference>
<sequence length="358" mass="41828">MTSAWSGHLKYQIVNRDYDDIEHLLDFRLMTENRWGAWDAQMHYEVLSLYSDTPQRLPNDKLRLFNLTDEWGNSDKLEAVHRLDRLFVGYSGEQLVLRLGRQAVTWGNGLIFQPLDIFSPFSPTEIDKDYKTGDDMLYGQWLFENGNDLQMILLPRRHPDTEQVESDQSSLAFKYHGIDQADFDLLLARHYDENVFGIGLSKDIAEAVWRLDISLTWLKEGNKALSLVSNIDYSWVWFDKNFYGYLEYFRNGLGETQRAKYLSPDPALQSRLQRGEIYTLGRDYLGSGLQIELTPLFNLYSNWIGNLHDSSGIFQIRGIYDWMENVQLIVWLDLAYGDKGTEFGEAVDSAYFRLIYYF</sequence>
<dbReference type="Proteomes" id="UP000076962">
    <property type="component" value="Unassembled WGS sequence"/>
</dbReference>
<proteinExistence type="predicted"/>